<reference evidence="1 2" key="1">
    <citation type="submission" date="2023-02" db="EMBL/GenBank/DDBJ databases">
        <title>LHISI_Scaffold_Assembly.</title>
        <authorList>
            <person name="Stuart O.P."/>
            <person name="Cleave R."/>
            <person name="Magrath M.J.L."/>
            <person name="Mikheyev A.S."/>
        </authorList>
    </citation>
    <scope>NUCLEOTIDE SEQUENCE [LARGE SCALE GENOMIC DNA]</scope>
    <source>
        <strain evidence="1">Daus_M_001</strain>
        <tissue evidence="1">Leg muscle</tissue>
    </source>
</reference>
<evidence type="ECO:0000313" key="2">
    <source>
        <dbReference type="Proteomes" id="UP001159363"/>
    </source>
</evidence>
<dbReference type="EMBL" id="JARBHB010000003">
    <property type="protein sequence ID" value="KAJ8887949.1"/>
    <property type="molecule type" value="Genomic_DNA"/>
</dbReference>
<keyword evidence="2" id="KW-1185">Reference proteome</keyword>
<accession>A0ABQ9HV49</accession>
<protein>
    <recommendedName>
        <fullName evidence="3">ATP synthase subunit e, mitochondrial</fullName>
    </recommendedName>
</protein>
<dbReference type="Proteomes" id="UP001159363">
    <property type="component" value="Chromosome 3"/>
</dbReference>
<evidence type="ECO:0000313" key="1">
    <source>
        <dbReference type="EMBL" id="KAJ8887949.1"/>
    </source>
</evidence>
<proteinExistence type="predicted"/>
<name>A0ABQ9HV49_9NEOP</name>
<organism evidence="1 2">
    <name type="scientific">Dryococelus australis</name>
    <dbReference type="NCBI Taxonomy" id="614101"/>
    <lineage>
        <taxon>Eukaryota</taxon>
        <taxon>Metazoa</taxon>
        <taxon>Ecdysozoa</taxon>
        <taxon>Arthropoda</taxon>
        <taxon>Hexapoda</taxon>
        <taxon>Insecta</taxon>
        <taxon>Pterygota</taxon>
        <taxon>Neoptera</taxon>
        <taxon>Polyneoptera</taxon>
        <taxon>Phasmatodea</taxon>
        <taxon>Verophasmatodea</taxon>
        <taxon>Anareolatae</taxon>
        <taxon>Phasmatidae</taxon>
        <taxon>Eurycanthinae</taxon>
        <taxon>Dryococelus</taxon>
    </lineage>
</organism>
<evidence type="ECO:0008006" key="3">
    <source>
        <dbReference type="Google" id="ProtNLM"/>
    </source>
</evidence>
<comment type="caution">
    <text evidence="1">The sequence shown here is derived from an EMBL/GenBank/DDBJ whole genome shotgun (WGS) entry which is preliminary data.</text>
</comment>
<sequence>MEMCKNSPSWMRSLHLDPCGVRGPGSCSGVRHVCVYVGVASILMSLRVDKLYERKVLWSSKLQDPDSEQHQQLAWEAARAVSTTPVAS</sequence>
<gene>
    <name evidence="1" type="ORF">PR048_007433</name>
</gene>